<keyword evidence="2" id="KW-0134">Cell wall</keyword>
<feature type="compositionally biased region" description="Polar residues" evidence="3">
    <location>
        <begin position="1"/>
        <end position="10"/>
    </location>
</feature>
<dbReference type="Gene3D" id="2.160.20.10">
    <property type="entry name" value="Single-stranded right-handed beta-helix, Pectin lyase-like"/>
    <property type="match status" value="1"/>
</dbReference>
<evidence type="ECO:0000313" key="4">
    <source>
        <dbReference type="EMBL" id="KAK7266578.1"/>
    </source>
</evidence>
<evidence type="ECO:0000313" key="5">
    <source>
        <dbReference type="Proteomes" id="UP001372338"/>
    </source>
</evidence>
<gene>
    <name evidence="4" type="ORF">RIF29_19227</name>
</gene>
<evidence type="ECO:0008006" key="6">
    <source>
        <dbReference type="Google" id="ProtNLM"/>
    </source>
</evidence>
<comment type="subcellular location">
    <subcellularLocation>
        <location evidence="1">Secreted</location>
        <location evidence="1">Cell wall</location>
    </subcellularLocation>
</comment>
<feature type="region of interest" description="Disordered" evidence="3">
    <location>
        <begin position="37"/>
        <end position="62"/>
    </location>
</feature>
<keyword evidence="2" id="KW-0964">Secreted</keyword>
<keyword evidence="5" id="KW-1185">Reference proteome</keyword>
<dbReference type="AlphaFoldDB" id="A0AAN9F306"/>
<organism evidence="4 5">
    <name type="scientific">Crotalaria pallida</name>
    <name type="common">Smooth rattlebox</name>
    <name type="synonym">Crotalaria striata</name>
    <dbReference type="NCBI Taxonomy" id="3830"/>
    <lineage>
        <taxon>Eukaryota</taxon>
        <taxon>Viridiplantae</taxon>
        <taxon>Streptophyta</taxon>
        <taxon>Embryophyta</taxon>
        <taxon>Tracheophyta</taxon>
        <taxon>Spermatophyta</taxon>
        <taxon>Magnoliopsida</taxon>
        <taxon>eudicotyledons</taxon>
        <taxon>Gunneridae</taxon>
        <taxon>Pentapetalae</taxon>
        <taxon>rosids</taxon>
        <taxon>fabids</taxon>
        <taxon>Fabales</taxon>
        <taxon>Fabaceae</taxon>
        <taxon>Papilionoideae</taxon>
        <taxon>50 kb inversion clade</taxon>
        <taxon>genistoids sensu lato</taxon>
        <taxon>core genistoids</taxon>
        <taxon>Crotalarieae</taxon>
        <taxon>Crotalaria</taxon>
    </lineage>
</organism>
<sequence>MPAVVSNSSGRNHRTRTISTQQARINSQQRLVRGAAVGGTTKVSDSCNRTKKATRSSSRPHGKVVVSVDDYGVKADGRNDSEAFEKASRGAVLVVPKNRIYLLKPITFSGPCKPNIALW</sequence>
<dbReference type="InterPro" id="IPR011050">
    <property type="entry name" value="Pectin_lyase_fold/virulence"/>
</dbReference>
<proteinExistence type="predicted"/>
<accession>A0AAN9F306</accession>
<protein>
    <recommendedName>
        <fullName evidence="6">Pectate lyase superfamily protein domain-containing protein</fullName>
    </recommendedName>
</protein>
<dbReference type="EMBL" id="JAYWIO010000004">
    <property type="protein sequence ID" value="KAK7266578.1"/>
    <property type="molecule type" value="Genomic_DNA"/>
</dbReference>
<reference evidence="4 5" key="1">
    <citation type="submission" date="2024-01" db="EMBL/GenBank/DDBJ databases">
        <title>The genomes of 5 underutilized Papilionoideae crops provide insights into root nodulation and disease resistanc.</title>
        <authorList>
            <person name="Yuan L."/>
        </authorList>
    </citation>
    <scope>NUCLEOTIDE SEQUENCE [LARGE SCALE GENOMIC DNA]</scope>
    <source>
        <strain evidence="4">ZHUSHIDOU_FW_LH</strain>
        <tissue evidence="4">Leaf</tissue>
    </source>
</reference>
<name>A0AAN9F306_CROPI</name>
<comment type="caution">
    <text evidence="4">The sequence shown here is derived from an EMBL/GenBank/DDBJ whole genome shotgun (WGS) entry which is preliminary data.</text>
</comment>
<feature type="region of interest" description="Disordered" evidence="3">
    <location>
        <begin position="1"/>
        <end position="21"/>
    </location>
</feature>
<dbReference type="Proteomes" id="UP001372338">
    <property type="component" value="Unassembled WGS sequence"/>
</dbReference>
<dbReference type="InterPro" id="IPR012334">
    <property type="entry name" value="Pectin_lyas_fold"/>
</dbReference>
<evidence type="ECO:0000256" key="1">
    <source>
        <dbReference type="ARBA" id="ARBA00004191"/>
    </source>
</evidence>
<feature type="compositionally biased region" description="Basic residues" evidence="3">
    <location>
        <begin position="49"/>
        <end position="62"/>
    </location>
</feature>
<evidence type="ECO:0000256" key="2">
    <source>
        <dbReference type="ARBA" id="ARBA00022512"/>
    </source>
</evidence>
<dbReference type="SUPFAM" id="SSF51126">
    <property type="entry name" value="Pectin lyase-like"/>
    <property type="match status" value="1"/>
</dbReference>
<evidence type="ECO:0000256" key="3">
    <source>
        <dbReference type="SAM" id="MobiDB-lite"/>
    </source>
</evidence>